<evidence type="ECO:0000313" key="4">
    <source>
        <dbReference type="EMBL" id="MEM0516544.1"/>
    </source>
</evidence>
<reference evidence="4 5" key="1">
    <citation type="submission" date="2024-03" db="EMBL/GenBank/DDBJ databases">
        <title>Pseudoalteromonas qingdaonensis sp. nov., isolated from the intestines of marine benthic organisms.</title>
        <authorList>
            <person name="Lin X."/>
            <person name="Fang S."/>
            <person name="Hu X."/>
        </authorList>
    </citation>
    <scope>NUCLEOTIDE SEQUENCE [LARGE SCALE GENOMIC DNA]</scope>
    <source>
        <strain evidence="4 5">YIC-827</strain>
    </source>
</reference>
<evidence type="ECO:0000259" key="3">
    <source>
        <dbReference type="Pfam" id="PF13519"/>
    </source>
</evidence>
<dbReference type="Gene3D" id="3.40.50.410">
    <property type="entry name" value="von Willebrand factor, type A domain"/>
    <property type="match status" value="1"/>
</dbReference>
<dbReference type="Proteomes" id="UP001447008">
    <property type="component" value="Unassembled WGS sequence"/>
</dbReference>
<comment type="caution">
    <text evidence="4">The sequence shown here is derived from an EMBL/GenBank/DDBJ whole genome shotgun (WGS) entry which is preliminary data.</text>
</comment>
<keyword evidence="2" id="KW-1133">Transmembrane helix</keyword>
<evidence type="ECO:0000256" key="1">
    <source>
        <dbReference type="SAM" id="Coils"/>
    </source>
</evidence>
<feature type="transmembrane region" description="Helical" evidence="2">
    <location>
        <begin position="12"/>
        <end position="32"/>
    </location>
</feature>
<gene>
    <name evidence="4" type="ORF">WCN91_14155</name>
</gene>
<dbReference type="InterPro" id="IPR002035">
    <property type="entry name" value="VWF_A"/>
</dbReference>
<dbReference type="RefSeq" id="WP_342680028.1">
    <property type="nucleotide sequence ID" value="NZ_JBCGCU010000021.1"/>
</dbReference>
<name>A0ABU9N1U7_9GAMM</name>
<keyword evidence="2" id="KW-0812">Transmembrane</keyword>
<dbReference type="Pfam" id="PF13519">
    <property type="entry name" value="VWA_2"/>
    <property type="match status" value="1"/>
</dbReference>
<keyword evidence="1" id="KW-0175">Coiled coil</keyword>
<feature type="coiled-coil region" evidence="1">
    <location>
        <begin position="45"/>
        <end position="114"/>
    </location>
</feature>
<dbReference type="CDD" id="cd00198">
    <property type="entry name" value="vWFA"/>
    <property type="match status" value="1"/>
</dbReference>
<keyword evidence="5" id="KW-1185">Reference proteome</keyword>
<protein>
    <submittedName>
        <fullName evidence="4">VWA domain-containing protein</fullName>
    </submittedName>
</protein>
<proteinExistence type="predicted"/>
<keyword evidence="2" id="KW-0472">Membrane</keyword>
<dbReference type="InterPro" id="IPR036465">
    <property type="entry name" value="vWFA_dom_sf"/>
</dbReference>
<feature type="domain" description="VWFA" evidence="3">
    <location>
        <begin position="150"/>
        <end position="270"/>
    </location>
</feature>
<evidence type="ECO:0000256" key="2">
    <source>
        <dbReference type="SAM" id="Phobius"/>
    </source>
</evidence>
<dbReference type="SUPFAM" id="SSF53300">
    <property type="entry name" value="vWA-like"/>
    <property type="match status" value="1"/>
</dbReference>
<sequence>MLKRRGEQGFNLSFLDVMACGLGAVLMILIVIKFQASTSVPSTEIERLQQRLAATEEQANALQQELDQVAQALAAAQAQNSDNSERVAALKIMQQAARQALQNQQAVVAQLQQSVAAAAPKQADDPIELKGGGEENYLLGLKVEGQRIGILIDHSASMTDEQLIKVIRRKLGPAQQKQQGPKWQRTKRVAKWLLARVPKQSQVSVVAFNSSAQVLGNRAINSAKVETSMQALVKDIDALVPENGTDLYTALSTIKSTFADMDALYIITDGLPTMMSGAQGFRETKNCQPLSGNMKTIDGDCRARIHQFSIAQVAPRVPTHIVLLPLEGEPLAPALYWNWANNTGGLMIAPARSWP</sequence>
<evidence type="ECO:0000313" key="5">
    <source>
        <dbReference type="Proteomes" id="UP001447008"/>
    </source>
</evidence>
<organism evidence="4 5">
    <name type="scientific">Pseudoalteromonas qingdaonensis</name>
    <dbReference type="NCBI Taxonomy" id="3131913"/>
    <lineage>
        <taxon>Bacteria</taxon>
        <taxon>Pseudomonadati</taxon>
        <taxon>Pseudomonadota</taxon>
        <taxon>Gammaproteobacteria</taxon>
        <taxon>Alteromonadales</taxon>
        <taxon>Pseudoalteromonadaceae</taxon>
        <taxon>Pseudoalteromonas</taxon>
    </lineage>
</organism>
<dbReference type="EMBL" id="JBCGCU010000021">
    <property type="protein sequence ID" value="MEM0516544.1"/>
    <property type="molecule type" value="Genomic_DNA"/>
</dbReference>
<accession>A0ABU9N1U7</accession>